<evidence type="ECO:0000313" key="4">
    <source>
        <dbReference type="Proteomes" id="UP001059859"/>
    </source>
</evidence>
<evidence type="ECO:0000256" key="2">
    <source>
        <dbReference type="SAM" id="Phobius"/>
    </source>
</evidence>
<keyword evidence="2" id="KW-0472">Membrane</keyword>
<feature type="region of interest" description="Disordered" evidence="1">
    <location>
        <begin position="1"/>
        <end position="38"/>
    </location>
</feature>
<reference evidence="3" key="1">
    <citation type="submission" date="2022-09" db="EMBL/GenBank/DDBJ databases">
        <title>Novel species in genus Arthrobacter.</title>
        <authorList>
            <person name="Liu Y."/>
        </authorList>
    </citation>
    <scope>NUCLEOTIDE SEQUENCE</scope>
    <source>
        <strain evidence="3">Zg-Y815</strain>
    </source>
</reference>
<organism evidence="3 4">
    <name type="scientific">Arthrobacter zhaoxinii</name>
    <dbReference type="NCBI Taxonomy" id="2964616"/>
    <lineage>
        <taxon>Bacteria</taxon>
        <taxon>Bacillati</taxon>
        <taxon>Actinomycetota</taxon>
        <taxon>Actinomycetes</taxon>
        <taxon>Micrococcales</taxon>
        <taxon>Micrococcaceae</taxon>
        <taxon>Arthrobacter</taxon>
    </lineage>
</organism>
<keyword evidence="2" id="KW-0812">Transmembrane</keyword>
<protein>
    <submittedName>
        <fullName evidence="3">Uncharacterized protein</fullName>
    </submittedName>
</protein>
<feature type="compositionally biased region" description="Low complexity" evidence="1">
    <location>
        <begin position="21"/>
        <end position="30"/>
    </location>
</feature>
<evidence type="ECO:0000256" key="1">
    <source>
        <dbReference type="SAM" id="MobiDB-lite"/>
    </source>
</evidence>
<dbReference type="EMBL" id="CP104275">
    <property type="protein sequence ID" value="UWX97656.1"/>
    <property type="molecule type" value="Genomic_DNA"/>
</dbReference>
<sequence>MGKTAAQRAAKHGPSAGSPRTGSPGATDAGPGTGPQGKSSPGLIVIAGVVTTLFLFWYLHLMVLGQLSQLADGLAMPDSLVFGYGQDHLAALRAAMDADALGRLSYVHKTAGTLFPLVFGMTWLLIIGLNTQRRTLRWVLFSAPILFVVADLWENIAIDNALGAAELTGGDAALAGALTVARWILLGLSLVASVVAVFTRRVGRPPELVAQDKG</sequence>
<feature type="transmembrane region" description="Helical" evidence="2">
    <location>
        <begin position="42"/>
        <end position="60"/>
    </location>
</feature>
<name>A0ABY5YRC4_9MICC</name>
<feature type="transmembrane region" description="Helical" evidence="2">
    <location>
        <begin position="111"/>
        <end position="129"/>
    </location>
</feature>
<proteinExistence type="predicted"/>
<gene>
    <name evidence="3" type="ORF">N2K95_02940</name>
</gene>
<dbReference type="RefSeq" id="WP_260652831.1">
    <property type="nucleotide sequence ID" value="NZ_CP104275.1"/>
</dbReference>
<keyword evidence="2" id="KW-1133">Transmembrane helix</keyword>
<accession>A0ABY5YRC4</accession>
<feature type="transmembrane region" description="Helical" evidence="2">
    <location>
        <begin position="136"/>
        <end position="153"/>
    </location>
</feature>
<evidence type="ECO:0000313" key="3">
    <source>
        <dbReference type="EMBL" id="UWX97656.1"/>
    </source>
</evidence>
<dbReference type="Proteomes" id="UP001059859">
    <property type="component" value="Chromosome"/>
</dbReference>
<feature type="transmembrane region" description="Helical" evidence="2">
    <location>
        <begin position="173"/>
        <end position="198"/>
    </location>
</feature>
<keyword evidence="4" id="KW-1185">Reference proteome</keyword>